<feature type="region of interest" description="Disordered" evidence="1">
    <location>
        <begin position="340"/>
        <end position="395"/>
    </location>
</feature>
<evidence type="ECO:0000256" key="1">
    <source>
        <dbReference type="SAM" id="MobiDB-lite"/>
    </source>
</evidence>
<evidence type="ECO:0000313" key="2">
    <source>
        <dbReference type="EMBL" id="KYN05120.1"/>
    </source>
</evidence>
<dbReference type="EMBL" id="KQ977171">
    <property type="protein sequence ID" value="KYN05120.1"/>
    <property type="molecule type" value="Genomic_DNA"/>
</dbReference>
<feature type="region of interest" description="Disordered" evidence="1">
    <location>
        <begin position="250"/>
        <end position="327"/>
    </location>
</feature>
<accession>A0A195CWU3</accession>
<protein>
    <submittedName>
        <fullName evidence="2">Uncharacterized protein</fullName>
    </submittedName>
</protein>
<dbReference type="AlphaFoldDB" id="A0A195CWU3"/>
<feature type="compositionally biased region" description="Gly residues" evidence="1">
    <location>
        <begin position="156"/>
        <end position="166"/>
    </location>
</feature>
<gene>
    <name evidence="2" type="ORF">ALC62_03920</name>
</gene>
<sequence>MTRRKDPLAQFWGKDPCGIFTGAGGLRVPLSREHDTLPSTSPPRCRYFSQNGQPHVFVMTPGQLSSKTRALAIRGLATVRRVSPKNLTPPKLTCLKNTRVQSPPDTSVLSSFRFPRVRGEFELKKLVEVTVGTRAGAGHERGGGGRREVVAEGLENVGGGGGGGSGSERVAGRAGDSRGTRIHPHPPSRSRAGPARKEAAPTSPVLVRRSSVRFLASKRQIKEKWLHVHIDFCPQFAGCRGVGRNERLDRRAAGRAEDAQSSRPYRADATSGPIANQSASDRRDRSKDIPSPIQRDQRRRAKEGQAAKSGVGKEGGFGPERGPFPSTDATLFLLHRQAPINAADRLTNRPQKTGKYGASARLRGYGGRERQVDGHCAEKDRRGNGKRRKESAGRR</sequence>
<name>A0A195CWU3_9HYME</name>
<feature type="compositionally biased region" description="Basic and acidic residues" evidence="1">
    <location>
        <begin position="250"/>
        <end position="260"/>
    </location>
</feature>
<keyword evidence="3" id="KW-1185">Reference proteome</keyword>
<feature type="compositionally biased region" description="Basic and acidic residues" evidence="1">
    <location>
        <begin position="366"/>
        <end position="383"/>
    </location>
</feature>
<evidence type="ECO:0000313" key="3">
    <source>
        <dbReference type="Proteomes" id="UP000078542"/>
    </source>
</evidence>
<organism evidence="2 3">
    <name type="scientific">Cyphomyrmex costatus</name>
    <dbReference type="NCBI Taxonomy" id="456900"/>
    <lineage>
        <taxon>Eukaryota</taxon>
        <taxon>Metazoa</taxon>
        <taxon>Ecdysozoa</taxon>
        <taxon>Arthropoda</taxon>
        <taxon>Hexapoda</taxon>
        <taxon>Insecta</taxon>
        <taxon>Pterygota</taxon>
        <taxon>Neoptera</taxon>
        <taxon>Endopterygota</taxon>
        <taxon>Hymenoptera</taxon>
        <taxon>Apocrita</taxon>
        <taxon>Aculeata</taxon>
        <taxon>Formicoidea</taxon>
        <taxon>Formicidae</taxon>
        <taxon>Myrmicinae</taxon>
        <taxon>Cyphomyrmex</taxon>
    </lineage>
</organism>
<proteinExistence type="predicted"/>
<reference evidence="2 3" key="1">
    <citation type="submission" date="2016-03" db="EMBL/GenBank/DDBJ databases">
        <title>Cyphomyrmex costatus WGS genome.</title>
        <authorList>
            <person name="Nygaard S."/>
            <person name="Hu H."/>
            <person name="Boomsma J."/>
            <person name="Zhang G."/>
        </authorList>
    </citation>
    <scope>NUCLEOTIDE SEQUENCE [LARGE SCALE GENOMIC DNA]</scope>
    <source>
        <strain evidence="2">MS0001</strain>
        <tissue evidence="2">Whole body</tissue>
    </source>
</reference>
<feature type="region of interest" description="Disordered" evidence="1">
    <location>
        <begin position="154"/>
        <end position="204"/>
    </location>
</feature>
<dbReference type="Proteomes" id="UP000078542">
    <property type="component" value="Unassembled WGS sequence"/>
</dbReference>